<keyword evidence="3" id="KW-1185">Reference proteome</keyword>
<reference evidence="2" key="3">
    <citation type="submission" date="2025-09" db="UniProtKB">
        <authorList>
            <consortium name="Ensembl"/>
        </authorList>
    </citation>
    <scope>IDENTIFICATION</scope>
</reference>
<accession>A0A2I3HRD0</accession>
<name>A0A2I3HRD0_NOMLE</name>
<dbReference type="InParanoid" id="A0A2I3HRD0"/>
<dbReference type="OMA" id="QPGHSPN"/>
<dbReference type="Proteomes" id="UP000001073">
    <property type="component" value="Chromosome 8"/>
</dbReference>
<evidence type="ECO:0000313" key="2">
    <source>
        <dbReference type="Ensembl" id="ENSNLEP00000046153.1"/>
    </source>
</evidence>
<dbReference type="AlphaFoldDB" id="A0A2I3HRD0"/>
<feature type="region of interest" description="Disordered" evidence="1">
    <location>
        <begin position="45"/>
        <end position="64"/>
    </location>
</feature>
<dbReference type="GeneTree" id="ENSGT00910000147417"/>
<protein>
    <submittedName>
        <fullName evidence="2">Uncharacterized protein</fullName>
    </submittedName>
</protein>
<reference evidence="2" key="2">
    <citation type="submission" date="2025-08" db="UniProtKB">
        <authorList>
            <consortium name="Ensembl"/>
        </authorList>
    </citation>
    <scope>IDENTIFICATION</scope>
</reference>
<sequence length="87" mass="9055">VGTGGYKINGAGITIARRQVGKLNVVGKFVPVPTGVSSEILQATTTPLPQPGHSPNGLGMGNMMAEGKETFSKRVLRMAALKTCKQC</sequence>
<proteinExistence type="predicted"/>
<evidence type="ECO:0000256" key="1">
    <source>
        <dbReference type="SAM" id="MobiDB-lite"/>
    </source>
</evidence>
<dbReference type="Ensembl" id="ENSNLET00000048055.1">
    <property type="protein sequence ID" value="ENSNLEP00000046153.1"/>
    <property type="gene ID" value="ENSNLEG00000036046.1"/>
</dbReference>
<organism evidence="2 3">
    <name type="scientific">Nomascus leucogenys</name>
    <name type="common">Northern white-cheeked gibbon</name>
    <name type="synonym">Hylobates leucogenys</name>
    <dbReference type="NCBI Taxonomy" id="61853"/>
    <lineage>
        <taxon>Eukaryota</taxon>
        <taxon>Metazoa</taxon>
        <taxon>Chordata</taxon>
        <taxon>Craniata</taxon>
        <taxon>Vertebrata</taxon>
        <taxon>Euteleostomi</taxon>
        <taxon>Mammalia</taxon>
        <taxon>Eutheria</taxon>
        <taxon>Euarchontoglires</taxon>
        <taxon>Primates</taxon>
        <taxon>Haplorrhini</taxon>
        <taxon>Catarrhini</taxon>
        <taxon>Hylobatidae</taxon>
        <taxon>Nomascus</taxon>
    </lineage>
</organism>
<reference evidence="2 3" key="1">
    <citation type="submission" date="2012-10" db="EMBL/GenBank/DDBJ databases">
        <authorList>
            <consortium name="Gibbon Genome Sequencing Consortium"/>
        </authorList>
    </citation>
    <scope>NUCLEOTIDE SEQUENCE [LARGE SCALE GENOMIC DNA]</scope>
</reference>
<dbReference type="EMBL" id="ADFV01016565">
    <property type="status" value="NOT_ANNOTATED_CDS"/>
    <property type="molecule type" value="Genomic_DNA"/>
</dbReference>
<evidence type="ECO:0000313" key="3">
    <source>
        <dbReference type="Proteomes" id="UP000001073"/>
    </source>
</evidence>